<sequence>MCFNERLTSLLDLKKDLAYEVIKKVKKMELPIILWGAGGILSFVLENLTEKGIQVSAICDNDLNKCGKTYAGIKILPFLELKKYIEIVYFLLQYAMRNMSLKLNHR</sequence>
<dbReference type="Proteomes" id="UP000463883">
    <property type="component" value="Chromosome"/>
</dbReference>
<keyword evidence="2" id="KW-1185">Reference proteome</keyword>
<evidence type="ECO:0000313" key="2">
    <source>
        <dbReference type="Proteomes" id="UP000463883"/>
    </source>
</evidence>
<dbReference type="SUPFAM" id="SSF53335">
    <property type="entry name" value="S-adenosyl-L-methionine-dependent methyltransferases"/>
    <property type="match status" value="1"/>
</dbReference>
<dbReference type="RefSeq" id="WP_162361828.1">
    <property type="nucleotide sequence ID" value="NZ_CP047591.1"/>
</dbReference>
<dbReference type="KEGG" id="amic:Ami3637_06290"/>
<protein>
    <submittedName>
        <fullName evidence="1">Uncharacterized protein</fullName>
    </submittedName>
</protein>
<organism evidence="1 2">
    <name type="scientific">Aminipila terrae</name>
    <dbReference type="NCBI Taxonomy" id="2697030"/>
    <lineage>
        <taxon>Bacteria</taxon>
        <taxon>Bacillati</taxon>
        <taxon>Bacillota</taxon>
        <taxon>Clostridia</taxon>
        <taxon>Peptostreptococcales</taxon>
        <taxon>Anaerovoracaceae</taxon>
        <taxon>Aminipila</taxon>
    </lineage>
</organism>
<dbReference type="AlphaFoldDB" id="A0A6P1MJ84"/>
<reference evidence="1 2" key="1">
    <citation type="submission" date="2020-01" db="EMBL/GenBank/DDBJ databases">
        <title>Genomic analysis of Aminipila sp. CBA3637.</title>
        <authorList>
            <person name="Kim Y.B."/>
            <person name="Roh S.W."/>
        </authorList>
    </citation>
    <scope>NUCLEOTIDE SEQUENCE [LARGE SCALE GENOMIC DNA]</scope>
    <source>
        <strain evidence="1 2">CBA3637</strain>
    </source>
</reference>
<evidence type="ECO:0000313" key="1">
    <source>
        <dbReference type="EMBL" id="QHI72058.1"/>
    </source>
</evidence>
<name>A0A6P1MJ84_9FIRM</name>
<dbReference type="EMBL" id="CP047591">
    <property type="protein sequence ID" value="QHI72058.1"/>
    <property type="molecule type" value="Genomic_DNA"/>
</dbReference>
<gene>
    <name evidence="1" type="ORF">Ami3637_06290</name>
</gene>
<dbReference type="Gene3D" id="3.40.50.720">
    <property type="entry name" value="NAD(P)-binding Rossmann-like Domain"/>
    <property type="match status" value="1"/>
</dbReference>
<dbReference type="InterPro" id="IPR029063">
    <property type="entry name" value="SAM-dependent_MTases_sf"/>
</dbReference>
<accession>A0A6P1MJ84</accession>
<proteinExistence type="predicted"/>